<gene>
    <name evidence="1" type="ORF">JOM49_000837</name>
</gene>
<sequence length="61" mass="6713">MPHSRHPEFVPAEDFLGGLADLPRTDPAEFFTELDAVVDPDPFRAAGEGEQPRQRGCMGMT</sequence>
<name>A0ABS4PIR3_9PSEU</name>
<organism evidence="1 2">
    <name type="scientific">Amycolatopsis magusensis</name>
    <dbReference type="NCBI Taxonomy" id="882444"/>
    <lineage>
        <taxon>Bacteria</taxon>
        <taxon>Bacillati</taxon>
        <taxon>Actinomycetota</taxon>
        <taxon>Actinomycetes</taxon>
        <taxon>Pseudonocardiales</taxon>
        <taxon>Pseudonocardiaceae</taxon>
        <taxon>Amycolatopsis</taxon>
    </lineage>
</organism>
<proteinExistence type="predicted"/>
<reference evidence="1 2" key="1">
    <citation type="submission" date="2021-03" db="EMBL/GenBank/DDBJ databases">
        <title>Sequencing the genomes of 1000 actinobacteria strains.</title>
        <authorList>
            <person name="Klenk H.-P."/>
        </authorList>
    </citation>
    <scope>NUCLEOTIDE SEQUENCE [LARGE SCALE GENOMIC DNA]</scope>
    <source>
        <strain evidence="1 2">DSM 45510</strain>
    </source>
</reference>
<comment type="caution">
    <text evidence="1">The sequence shown here is derived from an EMBL/GenBank/DDBJ whole genome shotgun (WGS) entry which is preliminary data.</text>
</comment>
<keyword evidence="2" id="KW-1185">Reference proteome</keyword>
<accession>A0ABS4PIR3</accession>
<evidence type="ECO:0000313" key="1">
    <source>
        <dbReference type="EMBL" id="MBP2179311.1"/>
    </source>
</evidence>
<protein>
    <submittedName>
        <fullName evidence="1">Uncharacterized protein</fullName>
    </submittedName>
</protein>
<dbReference type="RefSeq" id="WP_209663043.1">
    <property type="nucleotide sequence ID" value="NZ_JAGGMS010000001.1"/>
</dbReference>
<dbReference type="EMBL" id="JAGGMS010000001">
    <property type="protein sequence ID" value="MBP2179311.1"/>
    <property type="molecule type" value="Genomic_DNA"/>
</dbReference>
<evidence type="ECO:0000313" key="2">
    <source>
        <dbReference type="Proteomes" id="UP000741013"/>
    </source>
</evidence>
<dbReference type="Proteomes" id="UP000741013">
    <property type="component" value="Unassembled WGS sequence"/>
</dbReference>